<evidence type="ECO:0000256" key="1">
    <source>
        <dbReference type="SAM" id="MobiDB-lite"/>
    </source>
</evidence>
<dbReference type="AlphaFoldDB" id="A0A169PTD3"/>
<keyword evidence="3" id="KW-1185">Reference proteome</keyword>
<dbReference type="Proteomes" id="UP000217676">
    <property type="component" value="Chromosome"/>
</dbReference>
<evidence type="ECO:0000313" key="2">
    <source>
        <dbReference type="EMBL" id="BAU88385.1"/>
    </source>
</evidence>
<name>A0A169PTD3_STRLU</name>
<gene>
    <name evidence="2" type="ORF">SLA_7520</name>
</gene>
<organism evidence="2 3">
    <name type="scientific">Streptomyces laurentii</name>
    <dbReference type="NCBI Taxonomy" id="39478"/>
    <lineage>
        <taxon>Bacteria</taxon>
        <taxon>Bacillati</taxon>
        <taxon>Actinomycetota</taxon>
        <taxon>Actinomycetes</taxon>
        <taxon>Kitasatosporales</taxon>
        <taxon>Streptomycetaceae</taxon>
        <taxon>Streptomyces</taxon>
    </lineage>
</organism>
<dbReference type="RefSeq" id="WP_359882138.1">
    <property type="nucleotide sequence ID" value="NZ_JBEYHT010000051.1"/>
</dbReference>
<feature type="compositionally biased region" description="Polar residues" evidence="1">
    <location>
        <begin position="39"/>
        <end position="49"/>
    </location>
</feature>
<dbReference type="EMBL" id="AP017424">
    <property type="protein sequence ID" value="BAU88385.1"/>
    <property type="molecule type" value="Genomic_DNA"/>
</dbReference>
<dbReference type="KEGG" id="slau:SLA_7520"/>
<accession>A0A169PTD3</accession>
<evidence type="ECO:0000313" key="3">
    <source>
        <dbReference type="Proteomes" id="UP000217676"/>
    </source>
</evidence>
<reference evidence="2 3" key="1">
    <citation type="journal article" date="2016" name="Genome Announc.">
        <title>Complete Genome Sequence of Thiostrepton-Producing Streptomyces laurentii ATCC 31255.</title>
        <authorList>
            <person name="Doi K."/>
            <person name="Fujino Y."/>
            <person name="Nagayoshi Y."/>
            <person name="Ohshima T."/>
            <person name="Ogata S."/>
        </authorList>
    </citation>
    <scope>NUCLEOTIDE SEQUENCE [LARGE SCALE GENOMIC DNA]</scope>
    <source>
        <strain evidence="2 3">ATCC 31255</strain>
    </source>
</reference>
<sequence>MTQEHTSGPAEAARHERFGTLPERIGFESMTEEKPSAPNAGTNARYNPENSWNHFSCLALDLGL</sequence>
<protein>
    <submittedName>
        <fullName evidence="2">Uncharacterized protein</fullName>
    </submittedName>
</protein>
<proteinExistence type="predicted"/>
<feature type="region of interest" description="Disordered" evidence="1">
    <location>
        <begin position="1"/>
        <end position="49"/>
    </location>
</feature>